<sequence>MRLQKPREPFRSASRSCGANHWDRGMFFQAGNANPELLLGCPLNGQGSAELLLSCPLEHRKSALLLANWPGSAAGDPGSVGEQRHMYMYALRGLACTNVGVDTHSRGN</sequence>
<protein>
    <submittedName>
        <fullName evidence="1">Uncharacterized protein</fullName>
    </submittedName>
</protein>
<dbReference type="EMBL" id="CAUYUJ010016399">
    <property type="protein sequence ID" value="CAK0864847.1"/>
    <property type="molecule type" value="Genomic_DNA"/>
</dbReference>
<dbReference type="Proteomes" id="UP001189429">
    <property type="component" value="Unassembled WGS sequence"/>
</dbReference>
<name>A0ABN9UXM1_9DINO</name>
<comment type="caution">
    <text evidence="1">The sequence shown here is derived from an EMBL/GenBank/DDBJ whole genome shotgun (WGS) entry which is preliminary data.</text>
</comment>
<gene>
    <name evidence="1" type="ORF">PCOR1329_LOCUS52589</name>
</gene>
<accession>A0ABN9UXM1</accession>
<keyword evidence="2" id="KW-1185">Reference proteome</keyword>
<organism evidence="1 2">
    <name type="scientific">Prorocentrum cordatum</name>
    <dbReference type="NCBI Taxonomy" id="2364126"/>
    <lineage>
        <taxon>Eukaryota</taxon>
        <taxon>Sar</taxon>
        <taxon>Alveolata</taxon>
        <taxon>Dinophyceae</taxon>
        <taxon>Prorocentrales</taxon>
        <taxon>Prorocentraceae</taxon>
        <taxon>Prorocentrum</taxon>
    </lineage>
</organism>
<evidence type="ECO:0000313" key="1">
    <source>
        <dbReference type="EMBL" id="CAK0864847.1"/>
    </source>
</evidence>
<reference evidence="1" key="1">
    <citation type="submission" date="2023-10" db="EMBL/GenBank/DDBJ databases">
        <authorList>
            <person name="Chen Y."/>
            <person name="Shah S."/>
            <person name="Dougan E. K."/>
            <person name="Thang M."/>
            <person name="Chan C."/>
        </authorList>
    </citation>
    <scope>NUCLEOTIDE SEQUENCE [LARGE SCALE GENOMIC DNA]</scope>
</reference>
<evidence type="ECO:0000313" key="2">
    <source>
        <dbReference type="Proteomes" id="UP001189429"/>
    </source>
</evidence>
<proteinExistence type="predicted"/>